<dbReference type="GO" id="GO:0005737">
    <property type="term" value="C:cytoplasm"/>
    <property type="evidence" value="ECO:0007669"/>
    <property type="project" value="TreeGrafter"/>
</dbReference>
<evidence type="ECO:0000256" key="1">
    <source>
        <dbReference type="SAM" id="MobiDB-lite"/>
    </source>
</evidence>
<feature type="domain" description="KNTC1 N-terminal" evidence="3">
    <location>
        <begin position="163"/>
        <end position="224"/>
    </location>
</feature>
<feature type="domain" description="KNTC1 second ARM-repeats" evidence="5">
    <location>
        <begin position="505"/>
        <end position="668"/>
    </location>
</feature>
<dbReference type="InterPro" id="IPR055404">
    <property type="entry name" value="ARM_KNTC1_2nd"/>
</dbReference>
<dbReference type="PANTHER" id="PTHR15688:SF1">
    <property type="entry name" value="KINETOCHORE-ASSOCIATED PROTEIN 1"/>
    <property type="match status" value="1"/>
</dbReference>
<feature type="region of interest" description="Disordered" evidence="1">
    <location>
        <begin position="762"/>
        <end position="785"/>
    </location>
</feature>
<dbReference type="GO" id="GO:1990423">
    <property type="term" value="C:RZZ complex"/>
    <property type="evidence" value="ECO:0007669"/>
    <property type="project" value="TreeGrafter"/>
</dbReference>
<feature type="domain" description="KNTC1 first ARM-repeats" evidence="6">
    <location>
        <begin position="233"/>
        <end position="455"/>
    </location>
</feature>
<dbReference type="GO" id="GO:0005828">
    <property type="term" value="C:kinetochore microtubule"/>
    <property type="evidence" value="ECO:0007669"/>
    <property type="project" value="TreeGrafter"/>
</dbReference>
<dbReference type="GO" id="GO:1903394">
    <property type="term" value="P:protein localization to kinetochore involved in kinetochore assembly"/>
    <property type="evidence" value="ECO:0007669"/>
    <property type="project" value="TreeGrafter"/>
</dbReference>
<protein>
    <submittedName>
        <fullName evidence="7">Kinetochore associated 1</fullName>
    </submittedName>
</protein>
<dbReference type="GO" id="GO:0007094">
    <property type="term" value="P:mitotic spindle assembly checkpoint signaling"/>
    <property type="evidence" value="ECO:0007669"/>
    <property type="project" value="TreeGrafter"/>
</dbReference>
<organism evidence="7 8">
    <name type="scientific">Cyclopterus lumpus</name>
    <name type="common">Lumpsucker</name>
    <dbReference type="NCBI Taxonomy" id="8103"/>
    <lineage>
        <taxon>Eukaryota</taxon>
        <taxon>Metazoa</taxon>
        <taxon>Chordata</taxon>
        <taxon>Craniata</taxon>
        <taxon>Vertebrata</taxon>
        <taxon>Euteleostomi</taxon>
        <taxon>Actinopterygii</taxon>
        <taxon>Neopterygii</taxon>
        <taxon>Teleostei</taxon>
        <taxon>Neoteleostei</taxon>
        <taxon>Acanthomorphata</taxon>
        <taxon>Eupercaria</taxon>
        <taxon>Perciformes</taxon>
        <taxon>Cottioidei</taxon>
        <taxon>Cottales</taxon>
        <taxon>Cyclopteridae</taxon>
        <taxon>Cyclopterus</taxon>
    </lineage>
</organism>
<dbReference type="Ensembl" id="ENSCLMT00005015005.1">
    <property type="protein sequence ID" value="ENSCLMP00005014056.1"/>
    <property type="gene ID" value="ENSCLMG00005007404.1"/>
</dbReference>
<dbReference type="InterPro" id="IPR055402">
    <property type="entry name" value="KNTC1_N"/>
</dbReference>
<evidence type="ECO:0000259" key="5">
    <source>
        <dbReference type="Pfam" id="PF24516"/>
    </source>
</evidence>
<feature type="domain" description="KNTC1 third ARM-repeats" evidence="4">
    <location>
        <begin position="1058"/>
        <end position="1257"/>
    </location>
</feature>
<dbReference type="Pfam" id="PF24516">
    <property type="entry name" value="ARM_KNTC1_2nd"/>
    <property type="match status" value="1"/>
</dbReference>
<dbReference type="Pfam" id="PF10493">
    <property type="entry name" value="Rod_C"/>
    <property type="match status" value="2"/>
</dbReference>
<name>A0A8C2X6B2_CYCLU</name>
<feature type="domain" description="RZZ complex subunit KNTC1/ROD C-terminal" evidence="2">
    <location>
        <begin position="1545"/>
        <end position="1820"/>
    </location>
</feature>
<evidence type="ECO:0000313" key="8">
    <source>
        <dbReference type="Proteomes" id="UP000694565"/>
    </source>
</evidence>
<dbReference type="GO" id="GO:0000070">
    <property type="term" value="P:mitotic sister chromatid segregation"/>
    <property type="evidence" value="ECO:0007669"/>
    <property type="project" value="TreeGrafter"/>
</dbReference>
<accession>A0A8C2X6B2</accession>
<dbReference type="InterPro" id="IPR055403">
    <property type="entry name" value="ARM_KNTC1_1st"/>
</dbReference>
<evidence type="ECO:0000259" key="2">
    <source>
        <dbReference type="Pfam" id="PF10493"/>
    </source>
</evidence>
<dbReference type="Pfam" id="PF24515">
    <property type="entry name" value="ARM_KNTC1_3rd"/>
    <property type="match status" value="1"/>
</dbReference>
<dbReference type="InterPro" id="IPR019527">
    <property type="entry name" value="RZZ-complex_KNTC1/ROD_C"/>
</dbReference>
<dbReference type="PANTHER" id="PTHR15688">
    <property type="entry name" value="KINETOCHORE-ASSOCIATED PROTEIN 1"/>
    <property type="match status" value="1"/>
</dbReference>
<reference evidence="7" key="2">
    <citation type="submission" date="2025-09" db="UniProtKB">
        <authorList>
            <consortium name="Ensembl"/>
        </authorList>
    </citation>
    <scope>IDENTIFICATION</scope>
</reference>
<evidence type="ECO:0000259" key="3">
    <source>
        <dbReference type="Pfam" id="PF24506"/>
    </source>
</evidence>
<evidence type="ECO:0000313" key="7">
    <source>
        <dbReference type="Ensembl" id="ENSCLMP00005014056.1"/>
    </source>
</evidence>
<dbReference type="GeneTree" id="ENSGT00390000007883"/>
<sequence length="1891" mass="214607">MAIWSDVELLTNEDTNNVRFGSASKEENGSGLYQVDTLVNISTVETDPRLSSSSGSNWNIVVADKTVILFDQNYQTILLHLHFETDVDAIDVCLEGQFLVVCERNGNLHLIHVPTKRIHLTRLESLIKIDFCSTSDYHDEGCSTAVMFNLGSEIHLMIGVSINSLQIRCLPSMTICYSLDVSSVSCLVQTKINMDTIYLVEGICENPESRGEPISAVVVRCFTEALPENRLSRLLHKHMFEEAEKFAITFELDLELVYKVKLDFVLEQLASASVGGYGQDVWSELVEEAKTNLMKITDEQYVVEYCLKAPWPTFETAEKILNHAATRYSSLQIQEALARLATFCSLHGPDNFNGIAWIEFLNCTDNLGEILIHLREGDMKGAQLIWLRYEVKTFDESNLEAVLSAIPEDLPSQDLCLWFRAVFVPFVRRVLPPGQKILARWLEQRARNLELTEKVERKKPETLKGSVRSVAFFMLDKVPAPELIAATVESSILPYTEEHAIPLDELLFQYIKDLLERCSSQTTTLFTEWEAKAVAVLACMTDTDLMVDAVLEIMQKTVVPWSNVVEQLVQQYLEMDGPKQGLLKESYHLMEIRKLLRGYGIRNFDLSNSTQIMTLIRYILKQDLPMSLEDSLTLAEAHKLPTLQINYFMTVLKRLSSAKAECVIKRLTSWARLQLEDKDHISDEHKKHQMVIAQVMVEALKYLYVIQKHDALKSMECENNLIMFKAIAHLQEDFDVFFTPSNYEDPNIRKQIQEHHITAYENTHGRRSSKRKATPTPVVANDPDGKTKTISTEAGLRRLGRQLQRTEQELWSDLALRALGVGKVDKALKILRFLYEHHYNTCTGKVLFTAAKTLCQMLEADVPMVLPEDMDLPAVIHELACQAIATCHSDLLLDCLELCKCTRIAMDVYHQCQLSDNYGFLAKTEKDPHSQWTFQDVFSEDCIVLDPVSALPVQYEITNCLLPVSLDIKLHPLDCSCLVHCSFEDGSNYLQPLLGPLANMLQMLQECSQLELALRVLVNSYGSCLQHVTSNVMNINLSKYNVCLNNLRKTTTLSLNAVAVALLNKVFNWRVVDCDLAIGLCTLLSKAEVFKLLWKVIDNTWQNYNKILAVARIGADLCCLYGEAEEQEKFLSVITDAEWGIKLGKLEISIQPVFRQRPEMKSRLIPDLVKNQRITPDIILQYCSTFGLDRDSVINQYITTLLLLQEDEEAAGDHGTGQEEMQPLCHADALERVLQIIPMLHNTSELTDSLCAAIFKVCAWGDKLEEGVLLVLQPVYCNPQAMGLLQHLKSYKRVSPTSDVENTYLLENSQLPNPHSNSRLPFHLLMQTNHYWKIISPELTEETFPTLLLISKLMKVSLDKLYMSAANHVFEKKMKPLLLDQRKKGQGHGCNSETFKVAKTMMKYIHCIQSPEWAAATAHKITQELPPGHEKTHSLRFCLALGEAWLKDPNLEVDIRETFLSKLKLQFQRSATENTLITSQLNSPEHLKLTGLPSRLIVALYEQSGVEQRYREPGGQLYPGEHALIQHCISDVCWLLCLLCLLDALRVVYMLQSCPMEDAVRLLNPILSAKTWPLSTSGPRLTFCHQTRALLCLVRLADSATLEARLQIPKTKIQYYIKCYIFVSQLEALNIPYTVQSFLSSPKEGLVKGLWKNHSHEPQAVQLVADLCLEYQVYDHQLWNSLLQKLLAFNLVRGRAPEKYLSIFFSRTWKSMLLAPFVSASVPLSPDQQATLYRTFVLLLKCPFLLNLDLIGIANRFAQFNLPAFALGTLLLIPCAMKKAQQIQGFLSVCNPVAVLEQVEELMNTGELAGVPSQIRETVLTFISQNGQHQKLLKTKHFKHLKQLIVSNGRPNQVKELVDYLISQNWYVFVCLFVYFCEGSNMNAGIKNKFL</sequence>
<dbReference type="Pfam" id="PF24520">
    <property type="entry name" value="ARM_KNTC1_1st"/>
    <property type="match status" value="1"/>
</dbReference>
<evidence type="ECO:0000259" key="6">
    <source>
        <dbReference type="Pfam" id="PF24520"/>
    </source>
</evidence>
<dbReference type="InterPro" id="IPR055405">
    <property type="entry name" value="ARM_KNTC1_3rd"/>
</dbReference>
<proteinExistence type="predicted"/>
<dbReference type="Pfam" id="PF24506">
    <property type="entry name" value="KNTC1_N"/>
    <property type="match status" value="2"/>
</dbReference>
<evidence type="ECO:0000259" key="4">
    <source>
        <dbReference type="Pfam" id="PF24515"/>
    </source>
</evidence>
<dbReference type="GO" id="GO:0031267">
    <property type="term" value="F:small GTPase binding"/>
    <property type="evidence" value="ECO:0007669"/>
    <property type="project" value="TreeGrafter"/>
</dbReference>
<feature type="domain" description="KNTC1 N-terminal" evidence="3">
    <location>
        <begin position="24"/>
        <end position="122"/>
    </location>
</feature>
<reference evidence="7" key="1">
    <citation type="submission" date="2025-08" db="UniProtKB">
        <authorList>
            <consortium name="Ensembl"/>
        </authorList>
    </citation>
    <scope>IDENTIFICATION</scope>
</reference>
<feature type="domain" description="RZZ complex subunit KNTC1/ROD C-terminal" evidence="2">
    <location>
        <begin position="1312"/>
        <end position="1527"/>
    </location>
</feature>
<dbReference type="InterPro" id="IPR052802">
    <property type="entry name" value="KNTC1"/>
</dbReference>
<dbReference type="Proteomes" id="UP000694565">
    <property type="component" value="Unplaced"/>
</dbReference>
<keyword evidence="8" id="KW-1185">Reference proteome</keyword>